<dbReference type="RefSeq" id="WP_289214154.1">
    <property type="nucleotide sequence ID" value="NZ_JAPVRC010000001.1"/>
</dbReference>
<dbReference type="InterPro" id="IPR025619">
    <property type="entry name" value="YlzJ"/>
</dbReference>
<keyword evidence="2" id="KW-1185">Reference proteome</keyword>
<accession>A0ABW2K178</accession>
<proteinExistence type="predicted"/>
<reference evidence="2" key="1">
    <citation type="journal article" date="2019" name="Int. J. Syst. Evol. Microbiol.">
        <title>The Global Catalogue of Microorganisms (GCM) 10K type strain sequencing project: providing services to taxonomists for standard genome sequencing and annotation.</title>
        <authorList>
            <consortium name="The Broad Institute Genomics Platform"/>
            <consortium name="The Broad Institute Genome Sequencing Center for Infectious Disease"/>
            <person name="Wu L."/>
            <person name="Ma J."/>
        </authorList>
    </citation>
    <scope>NUCLEOTIDE SEQUENCE [LARGE SCALE GENOMIC DNA]</scope>
    <source>
        <strain evidence="2">CCUG 73951</strain>
    </source>
</reference>
<gene>
    <name evidence="1" type="ORF">ACFQMN_06375</name>
</gene>
<dbReference type="Proteomes" id="UP001596494">
    <property type="component" value="Unassembled WGS sequence"/>
</dbReference>
<evidence type="ECO:0000313" key="1">
    <source>
        <dbReference type="EMBL" id="MFC7320501.1"/>
    </source>
</evidence>
<name>A0ABW2K178_9BACI</name>
<comment type="caution">
    <text evidence="1">The sequence shown here is derived from an EMBL/GenBank/DDBJ whole genome shotgun (WGS) entry which is preliminary data.</text>
</comment>
<dbReference type="Pfam" id="PF14035">
    <property type="entry name" value="YlzJ"/>
    <property type="match status" value="1"/>
</dbReference>
<sequence length="69" mass="8150">MTILYTPLSEYDIFPQTNSDYSIVYENRNNCKVKCYDYGDGKRQIVQLLSTDPQDFMDPTLQPGQWLDY</sequence>
<evidence type="ECO:0000313" key="2">
    <source>
        <dbReference type="Proteomes" id="UP001596494"/>
    </source>
</evidence>
<organism evidence="1 2">
    <name type="scientific">Halobacillus campisalis</name>
    <dbReference type="NCBI Taxonomy" id="435909"/>
    <lineage>
        <taxon>Bacteria</taxon>
        <taxon>Bacillati</taxon>
        <taxon>Bacillota</taxon>
        <taxon>Bacilli</taxon>
        <taxon>Bacillales</taxon>
        <taxon>Bacillaceae</taxon>
        <taxon>Halobacillus</taxon>
    </lineage>
</organism>
<dbReference type="EMBL" id="JBHTBY010000006">
    <property type="protein sequence ID" value="MFC7320501.1"/>
    <property type="molecule type" value="Genomic_DNA"/>
</dbReference>
<protein>
    <submittedName>
        <fullName evidence="1">YlzJ-like family protein</fullName>
    </submittedName>
</protein>